<comment type="caution">
    <text evidence="1">The sequence shown here is derived from an EMBL/GenBank/DDBJ whole genome shotgun (WGS) entry which is preliminary data.</text>
</comment>
<reference evidence="1" key="1">
    <citation type="submission" date="2023-03" db="EMBL/GenBank/DDBJ databases">
        <authorList>
            <person name="Steffen K."/>
            <person name="Cardenas P."/>
        </authorList>
    </citation>
    <scope>NUCLEOTIDE SEQUENCE</scope>
</reference>
<proteinExistence type="predicted"/>
<accession>A0AA35RX24</accession>
<dbReference type="Proteomes" id="UP001174909">
    <property type="component" value="Unassembled WGS sequence"/>
</dbReference>
<feature type="non-terminal residue" evidence="1">
    <location>
        <position position="78"/>
    </location>
</feature>
<dbReference type="AlphaFoldDB" id="A0AA35RX24"/>
<name>A0AA35RX24_GEOBA</name>
<gene>
    <name evidence="1" type="ORF">GBAR_LOCUS11378</name>
</gene>
<dbReference type="EMBL" id="CASHTH010001711">
    <property type="protein sequence ID" value="CAI8018787.1"/>
    <property type="molecule type" value="Genomic_DNA"/>
</dbReference>
<sequence length="78" mass="9141">LLLQQLQKTSIGHVGHDDVRSRTSLKTDSKKVHHMSMFEPTHLQTLLHQLIHFHLIKVPWRETTSLQQTHPTFECLHS</sequence>
<protein>
    <submittedName>
        <fullName evidence="1">Uncharacterized protein</fullName>
    </submittedName>
</protein>
<organism evidence="1 2">
    <name type="scientific">Geodia barretti</name>
    <name type="common">Barrett's horny sponge</name>
    <dbReference type="NCBI Taxonomy" id="519541"/>
    <lineage>
        <taxon>Eukaryota</taxon>
        <taxon>Metazoa</taxon>
        <taxon>Porifera</taxon>
        <taxon>Demospongiae</taxon>
        <taxon>Heteroscleromorpha</taxon>
        <taxon>Tetractinellida</taxon>
        <taxon>Astrophorina</taxon>
        <taxon>Geodiidae</taxon>
        <taxon>Geodia</taxon>
    </lineage>
</organism>
<keyword evidence="2" id="KW-1185">Reference proteome</keyword>
<evidence type="ECO:0000313" key="1">
    <source>
        <dbReference type="EMBL" id="CAI8018787.1"/>
    </source>
</evidence>
<evidence type="ECO:0000313" key="2">
    <source>
        <dbReference type="Proteomes" id="UP001174909"/>
    </source>
</evidence>
<feature type="non-terminal residue" evidence="1">
    <location>
        <position position="1"/>
    </location>
</feature>